<name>A0A9P9J971_9HYPO</name>
<dbReference type="GO" id="GO:0008239">
    <property type="term" value="F:dipeptidyl-peptidase activity"/>
    <property type="evidence" value="ECO:0007669"/>
    <property type="project" value="InterPro"/>
</dbReference>
<accession>A0A9P9J971</accession>
<dbReference type="Pfam" id="PF08530">
    <property type="entry name" value="PepX_C"/>
    <property type="match status" value="1"/>
</dbReference>
<organism evidence="4 5">
    <name type="scientific">Dactylonectria estremocensis</name>
    <dbReference type="NCBI Taxonomy" id="1079267"/>
    <lineage>
        <taxon>Eukaryota</taxon>
        <taxon>Fungi</taxon>
        <taxon>Dikarya</taxon>
        <taxon>Ascomycota</taxon>
        <taxon>Pezizomycotina</taxon>
        <taxon>Sordariomycetes</taxon>
        <taxon>Hypocreomycetidae</taxon>
        <taxon>Hypocreales</taxon>
        <taxon>Nectriaceae</taxon>
        <taxon>Dactylonectria</taxon>
    </lineage>
</organism>
<dbReference type="SUPFAM" id="SSF53474">
    <property type="entry name" value="alpha/beta-Hydrolases"/>
    <property type="match status" value="1"/>
</dbReference>
<dbReference type="SMART" id="SM00939">
    <property type="entry name" value="PepX_C"/>
    <property type="match status" value="1"/>
</dbReference>
<dbReference type="InterPro" id="IPR013736">
    <property type="entry name" value="Xaa-Pro_dipept_C"/>
</dbReference>
<comment type="caution">
    <text evidence="4">The sequence shown here is derived from an EMBL/GenBank/DDBJ whole genome shotgun (WGS) entry which is preliminary data.</text>
</comment>
<dbReference type="InterPro" id="IPR000383">
    <property type="entry name" value="Xaa-Pro-like_dom"/>
</dbReference>
<keyword evidence="1 4" id="KW-0378">Hydrolase</keyword>
<dbReference type="NCBIfam" id="TIGR00976">
    <property type="entry name" value="CocE_NonD"/>
    <property type="match status" value="1"/>
</dbReference>
<reference evidence="4" key="1">
    <citation type="journal article" date="2021" name="Nat. Commun.">
        <title>Genetic determinants of endophytism in the Arabidopsis root mycobiome.</title>
        <authorList>
            <person name="Mesny F."/>
            <person name="Miyauchi S."/>
            <person name="Thiergart T."/>
            <person name="Pickel B."/>
            <person name="Atanasova L."/>
            <person name="Karlsson M."/>
            <person name="Huettel B."/>
            <person name="Barry K.W."/>
            <person name="Haridas S."/>
            <person name="Chen C."/>
            <person name="Bauer D."/>
            <person name="Andreopoulos W."/>
            <person name="Pangilinan J."/>
            <person name="LaButti K."/>
            <person name="Riley R."/>
            <person name="Lipzen A."/>
            <person name="Clum A."/>
            <person name="Drula E."/>
            <person name="Henrissat B."/>
            <person name="Kohler A."/>
            <person name="Grigoriev I.V."/>
            <person name="Martin F.M."/>
            <person name="Hacquard S."/>
        </authorList>
    </citation>
    <scope>NUCLEOTIDE SEQUENCE</scope>
    <source>
        <strain evidence="4">MPI-CAGE-AT-0021</strain>
    </source>
</reference>
<evidence type="ECO:0000313" key="5">
    <source>
        <dbReference type="Proteomes" id="UP000717696"/>
    </source>
</evidence>
<protein>
    <submittedName>
        <fullName evidence="4">Alpha/Beta hydrolase protein</fullName>
    </submittedName>
</protein>
<evidence type="ECO:0000256" key="2">
    <source>
        <dbReference type="SAM" id="MobiDB-lite"/>
    </source>
</evidence>
<evidence type="ECO:0000256" key="1">
    <source>
        <dbReference type="ARBA" id="ARBA00022801"/>
    </source>
</evidence>
<dbReference type="InterPro" id="IPR050585">
    <property type="entry name" value="Xaa-Pro_dipeptidyl-ppase/CocE"/>
</dbReference>
<feature type="domain" description="Xaa-Pro dipeptidyl-peptidase C-terminal" evidence="3">
    <location>
        <begin position="259"/>
        <end position="527"/>
    </location>
</feature>
<dbReference type="Gene3D" id="1.10.3020.20">
    <property type="match status" value="1"/>
</dbReference>
<dbReference type="Gene3D" id="3.40.50.1820">
    <property type="entry name" value="alpha/beta hydrolase"/>
    <property type="match status" value="1"/>
</dbReference>
<dbReference type="Proteomes" id="UP000717696">
    <property type="component" value="Unassembled WGS sequence"/>
</dbReference>
<sequence>MASLLKVGDIEVLHLKSTPLDTPEKPTGRYNGFSPSTTILPKGHKLNEDSRPFPVDTIWERDIAIAMRDGVTLRADVFRPANVSEKVPAIIPWSPYGKTGAGYFTLDNIPYRAGVPKSHVSGYEKFEGPDPAEWTQHHYAVVNVDARGVFWSEGDIRYYGSAEGRDGYDAIEHVAKLPWCNGKVATMGNSWLATAQWFIAAERPPSLACVLPLEGLSDFYRENFCRGGVPNPAFFGSYVARRLFGKNNTEDVGAMLKKYPLMNEYWADKRAKIQNIQVPAYILASMSTGLHTAGSLRAPIYNIPFSTWPIPETEWRHLYLCDGGELTEKNPSTGEVSYQSDVVAQQINNDPEEAVFTYTFPERCTLIGPAKAVLYLSCTEFDDMDVFVQIRKADKDGNILVNSNIPLEDLGKSSIDEIPDINVMKYLGPTGMLRASHRNIDPILSKPHWQAHDHTKEVKIAPGDIVKLEIGLWPASIHWEAGEKLIVKVAGHPMSLAEFPMLRGTFTTANQGKHVLHFGGDHNSHVEIPVVALQLGR</sequence>
<dbReference type="EMBL" id="JAGMUU010000008">
    <property type="protein sequence ID" value="KAH7146883.1"/>
    <property type="molecule type" value="Genomic_DNA"/>
</dbReference>
<gene>
    <name evidence="4" type="ORF">B0J13DRAFT_500767</name>
</gene>
<evidence type="ECO:0000259" key="3">
    <source>
        <dbReference type="SMART" id="SM00939"/>
    </source>
</evidence>
<keyword evidence="5" id="KW-1185">Reference proteome</keyword>
<dbReference type="PANTHER" id="PTHR43056">
    <property type="entry name" value="PEPTIDASE S9 PROLYL OLIGOPEPTIDASE"/>
    <property type="match status" value="1"/>
</dbReference>
<evidence type="ECO:0000313" key="4">
    <source>
        <dbReference type="EMBL" id="KAH7146883.1"/>
    </source>
</evidence>
<dbReference type="InterPro" id="IPR029058">
    <property type="entry name" value="AB_hydrolase_fold"/>
</dbReference>
<dbReference type="PANTHER" id="PTHR43056:SF10">
    <property type="entry name" value="COCE_NOND FAMILY, PUTATIVE (AFU_ORTHOLOGUE AFUA_7G00600)-RELATED"/>
    <property type="match status" value="1"/>
</dbReference>
<dbReference type="InterPro" id="IPR005674">
    <property type="entry name" value="CocE/Ser_esterase"/>
</dbReference>
<feature type="region of interest" description="Disordered" evidence="2">
    <location>
        <begin position="18"/>
        <end position="45"/>
    </location>
</feature>
<dbReference type="AlphaFoldDB" id="A0A9P9J971"/>
<dbReference type="Pfam" id="PF02129">
    <property type="entry name" value="Peptidase_S15"/>
    <property type="match status" value="1"/>
</dbReference>
<dbReference type="SUPFAM" id="SSF49785">
    <property type="entry name" value="Galactose-binding domain-like"/>
    <property type="match status" value="1"/>
</dbReference>
<dbReference type="Gene3D" id="2.60.120.260">
    <property type="entry name" value="Galactose-binding domain-like"/>
    <property type="match status" value="1"/>
</dbReference>
<dbReference type="InterPro" id="IPR008979">
    <property type="entry name" value="Galactose-bd-like_sf"/>
</dbReference>
<dbReference type="OrthoDB" id="2578740at2759"/>
<proteinExistence type="predicted"/>